<gene>
    <name evidence="4" type="ORF">ACAOBT_LOCUS32829</name>
</gene>
<name>A0A9P0MH51_ACAOB</name>
<dbReference type="Proteomes" id="UP001152888">
    <property type="component" value="Unassembled WGS sequence"/>
</dbReference>
<organism evidence="4 5">
    <name type="scientific">Acanthoscelides obtectus</name>
    <name type="common">Bean weevil</name>
    <name type="synonym">Bruchus obtectus</name>
    <dbReference type="NCBI Taxonomy" id="200917"/>
    <lineage>
        <taxon>Eukaryota</taxon>
        <taxon>Metazoa</taxon>
        <taxon>Ecdysozoa</taxon>
        <taxon>Arthropoda</taxon>
        <taxon>Hexapoda</taxon>
        <taxon>Insecta</taxon>
        <taxon>Pterygota</taxon>
        <taxon>Neoptera</taxon>
        <taxon>Endopterygota</taxon>
        <taxon>Coleoptera</taxon>
        <taxon>Polyphaga</taxon>
        <taxon>Cucujiformia</taxon>
        <taxon>Chrysomeloidea</taxon>
        <taxon>Chrysomelidae</taxon>
        <taxon>Bruchinae</taxon>
        <taxon>Bruchini</taxon>
        <taxon>Acanthoscelides</taxon>
    </lineage>
</organism>
<dbReference type="Gene3D" id="1.10.287.70">
    <property type="match status" value="1"/>
</dbReference>
<comment type="caution">
    <text evidence="4">The sequence shown here is derived from an EMBL/GenBank/DDBJ whole genome shotgun (WGS) entry which is preliminary data.</text>
</comment>
<evidence type="ECO:0000313" key="4">
    <source>
        <dbReference type="EMBL" id="CAH2012417.1"/>
    </source>
</evidence>
<dbReference type="EMBL" id="CAKOFQ010008180">
    <property type="protein sequence ID" value="CAH2012417.1"/>
    <property type="molecule type" value="Genomic_DNA"/>
</dbReference>
<dbReference type="GO" id="GO:0016020">
    <property type="term" value="C:membrane"/>
    <property type="evidence" value="ECO:0007669"/>
    <property type="project" value="InterPro"/>
</dbReference>
<keyword evidence="2" id="KW-0472">Membrane</keyword>
<feature type="transmembrane region" description="Helical" evidence="2">
    <location>
        <begin position="12"/>
        <end position="30"/>
    </location>
</feature>
<dbReference type="AlphaFoldDB" id="A0A9P0MH51"/>
<dbReference type="GO" id="GO:0015276">
    <property type="term" value="F:ligand-gated monoatomic ion channel activity"/>
    <property type="evidence" value="ECO:0007669"/>
    <property type="project" value="InterPro"/>
</dbReference>
<keyword evidence="5" id="KW-1185">Reference proteome</keyword>
<evidence type="ECO:0000256" key="1">
    <source>
        <dbReference type="ARBA" id="ARBA00008685"/>
    </source>
</evidence>
<keyword evidence="2" id="KW-1133">Transmembrane helix</keyword>
<protein>
    <recommendedName>
        <fullName evidence="3">Ionotropic glutamate receptor C-terminal domain-containing protein</fullName>
    </recommendedName>
</protein>
<evidence type="ECO:0000259" key="3">
    <source>
        <dbReference type="Pfam" id="PF00060"/>
    </source>
</evidence>
<dbReference type="OrthoDB" id="8185396at2759"/>
<comment type="similarity">
    <text evidence="1">Belongs to the glutamate-gated ion channel (TC 1.A.10.1) family.</text>
</comment>
<dbReference type="InterPro" id="IPR001320">
    <property type="entry name" value="Iontro_rcpt_C"/>
</dbReference>
<evidence type="ECO:0000256" key="2">
    <source>
        <dbReference type="SAM" id="Phobius"/>
    </source>
</evidence>
<accession>A0A9P0MH51</accession>
<feature type="domain" description="Ionotropic glutamate receptor C-terminal" evidence="3">
    <location>
        <begin position="10"/>
        <end position="147"/>
    </location>
</feature>
<reference evidence="4" key="1">
    <citation type="submission" date="2022-03" db="EMBL/GenBank/DDBJ databases">
        <authorList>
            <person name="Sayadi A."/>
        </authorList>
    </citation>
    <scope>NUCLEOTIDE SEQUENCE</scope>
</reference>
<sequence>MSHLHTFSKVIWYSILNTFVTLTLTLWISLKILRKYRIREPRLSVFTCFLGVISGFINQGVELRLRSLTARLLQLNATVLGVMLYISMNAVLFSKLSQQDESLPFKTIEEIIYERQKSICVRNDSFALENIKDQWENQFGKQEDVINRNCPDVRNPDNANKAVCEYGMVVLESKQMMHSLLKKKIVHCKVSNADRRYFITGNVYIAHKQFKEFGLIENFIKTLRSTGIIKKLERKWLEINYVNTGGITRSDLGQVDFRHVRGNQYQVSRRSTQHGKTWQRVYDTKKFGELCTRCMPDDLSSRLSLWWLPSFPKVYRFVVHPAFLAAAIGTVYN</sequence>
<feature type="transmembrane region" description="Helical" evidence="2">
    <location>
        <begin position="73"/>
        <end position="93"/>
    </location>
</feature>
<keyword evidence="2" id="KW-0812">Transmembrane</keyword>
<feature type="transmembrane region" description="Helical" evidence="2">
    <location>
        <begin position="42"/>
        <end position="61"/>
    </location>
</feature>
<evidence type="ECO:0000313" key="5">
    <source>
        <dbReference type="Proteomes" id="UP001152888"/>
    </source>
</evidence>
<proteinExistence type="inferred from homology"/>
<dbReference type="Pfam" id="PF00060">
    <property type="entry name" value="Lig_chan"/>
    <property type="match status" value="1"/>
</dbReference>